<accession>A0AA86V8S0</accession>
<gene>
    <name evidence="2" type="ORF">AYBTSS11_LOCUS10596</name>
</gene>
<feature type="region of interest" description="Disordered" evidence="1">
    <location>
        <begin position="106"/>
        <end position="132"/>
    </location>
</feature>
<name>A0AA86V8S0_9FABA</name>
<dbReference type="AlphaFoldDB" id="A0AA86V8S0"/>
<dbReference type="EMBL" id="OY731400">
    <property type="protein sequence ID" value="CAJ1941973.1"/>
    <property type="molecule type" value="Genomic_DNA"/>
</dbReference>
<protein>
    <submittedName>
        <fullName evidence="2">Uncharacterized protein</fullName>
    </submittedName>
</protein>
<organism evidence="2 3">
    <name type="scientific">Sphenostylis stenocarpa</name>
    <dbReference type="NCBI Taxonomy" id="92480"/>
    <lineage>
        <taxon>Eukaryota</taxon>
        <taxon>Viridiplantae</taxon>
        <taxon>Streptophyta</taxon>
        <taxon>Embryophyta</taxon>
        <taxon>Tracheophyta</taxon>
        <taxon>Spermatophyta</taxon>
        <taxon>Magnoliopsida</taxon>
        <taxon>eudicotyledons</taxon>
        <taxon>Gunneridae</taxon>
        <taxon>Pentapetalae</taxon>
        <taxon>rosids</taxon>
        <taxon>fabids</taxon>
        <taxon>Fabales</taxon>
        <taxon>Fabaceae</taxon>
        <taxon>Papilionoideae</taxon>
        <taxon>50 kb inversion clade</taxon>
        <taxon>NPAAA clade</taxon>
        <taxon>indigoferoid/millettioid clade</taxon>
        <taxon>Phaseoleae</taxon>
        <taxon>Sphenostylis</taxon>
    </lineage>
</organism>
<proteinExistence type="predicted"/>
<keyword evidence="3" id="KW-1185">Reference proteome</keyword>
<reference evidence="2" key="1">
    <citation type="submission" date="2023-10" db="EMBL/GenBank/DDBJ databases">
        <authorList>
            <person name="Domelevo Entfellner J.-B."/>
        </authorList>
    </citation>
    <scope>NUCLEOTIDE SEQUENCE</scope>
</reference>
<evidence type="ECO:0000313" key="2">
    <source>
        <dbReference type="EMBL" id="CAJ1941973.1"/>
    </source>
</evidence>
<evidence type="ECO:0000313" key="3">
    <source>
        <dbReference type="Proteomes" id="UP001189624"/>
    </source>
</evidence>
<sequence>MKRVRCEEKEGGERVKLGERLGEDADRFRQEWKKGCMKDGVERGRVQCEGGAVSDGVGERETWWVQHGRFVAEQRDDKSTANGGSKRTQVSQHNILPWLLHPSKDDDDNYATLPSNNLYGDRTEEQRVGGESSEKSRGKFLVRIEESVRLAMVGCQKLVEIFLVLWHCEGTSDDVL</sequence>
<dbReference type="Gramene" id="rna-AYBTSS11_LOCUS10596">
    <property type="protein sequence ID" value="CAJ1941973.1"/>
    <property type="gene ID" value="gene-AYBTSS11_LOCUS10596"/>
</dbReference>
<dbReference type="Proteomes" id="UP001189624">
    <property type="component" value="Chromosome 3"/>
</dbReference>
<feature type="compositionally biased region" description="Basic and acidic residues" evidence="1">
    <location>
        <begin position="121"/>
        <end position="132"/>
    </location>
</feature>
<evidence type="ECO:0000256" key="1">
    <source>
        <dbReference type="SAM" id="MobiDB-lite"/>
    </source>
</evidence>